<proteinExistence type="predicted"/>
<reference evidence="1" key="1">
    <citation type="submission" date="2019-02" db="EMBL/GenBank/DDBJ databases">
        <authorList>
            <person name="Gruber-Vodicka R. H."/>
            <person name="Seah K. B. B."/>
        </authorList>
    </citation>
    <scope>NUCLEOTIDE SEQUENCE</scope>
    <source>
        <strain evidence="1">BECK_BZ131</strain>
    </source>
</reference>
<sequence>MQDNAGPYIKFPEEEIPFILSSILRVGAALRRKSKREKEDPITIRLCKGLKRVERFRDGPLECHTQQAVLSSDPDNDAIIGWIDIAISGVGGGSEVYFAIEAKRLRYFSRNGTFKTGNSEYVGEYGMMRFVIGQYAPHMQTGAMLGYVFDGNTEKARSGVGALIREKAQSLRMIDPRGLAPSNILPEERVRETRHETNRRVFTIYHLFLSLSGGENRTAT</sequence>
<accession>A0A450TR49</accession>
<dbReference type="EMBL" id="CAADFE010000024">
    <property type="protein sequence ID" value="VFJ70696.1"/>
    <property type="molecule type" value="Genomic_DNA"/>
</dbReference>
<evidence type="ECO:0000313" key="1">
    <source>
        <dbReference type="EMBL" id="VFJ70696.1"/>
    </source>
</evidence>
<gene>
    <name evidence="1" type="ORF">BECKFW1821C_GA0114237_102429</name>
</gene>
<organism evidence="1">
    <name type="scientific">Candidatus Kentrum sp. FW</name>
    <dbReference type="NCBI Taxonomy" id="2126338"/>
    <lineage>
        <taxon>Bacteria</taxon>
        <taxon>Pseudomonadati</taxon>
        <taxon>Pseudomonadota</taxon>
        <taxon>Gammaproteobacteria</taxon>
        <taxon>Candidatus Kentrum</taxon>
    </lineage>
</organism>
<name>A0A450TR49_9GAMM</name>
<dbReference type="AlphaFoldDB" id="A0A450TR49"/>
<protein>
    <submittedName>
        <fullName evidence="1">Uncharacterized protein</fullName>
    </submittedName>
</protein>